<dbReference type="Proteomes" id="UP000306808">
    <property type="component" value="Unassembled WGS sequence"/>
</dbReference>
<protein>
    <submittedName>
        <fullName evidence="9">RagB/SusD family nutrient uptake outer membrane protein</fullName>
    </submittedName>
</protein>
<dbReference type="SUPFAM" id="SSF48452">
    <property type="entry name" value="TPR-like"/>
    <property type="match status" value="1"/>
</dbReference>
<dbReference type="AlphaFoldDB" id="A0A4U0NY00"/>
<feature type="domain" description="RagB/SusD" evidence="7">
    <location>
        <begin position="385"/>
        <end position="509"/>
    </location>
</feature>
<dbReference type="EMBL" id="SUME01000005">
    <property type="protein sequence ID" value="TJZ59736.1"/>
    <property type="molecule type" value="Genomic_DNA"/>
</dbReference>
<feature type="signal peptide" evidence="6">
    <location>
        <begin position="1"/>
        <end position="21"/>
    </location>
</feature>
<accession>A0A4U0NY00</accession>
<evidence type="ECO:0000256" key="5">
    <source>
        <dbReference type="ARBA" id="ARBA00023237"/>
    </source>
</evidence>
<evidence type="ECO:0000256" key="6">
    <source>
        <dbReference type="SAM" id="SignalP"/>
    </source>
</evidence>
<evidence type="ECO:0000313" key="9">
    <source>
        <dbReference type="EMBL" id="TJZ59736.1"/>
    </source>
</evidence>
<dbReference type="InterPro" id="IPR033985">
    <property type="entry name" value="SusD-like_N"/>
</dbReference>
<dbReference type="GO" id="GO:0009279">
    <property type="term" value="C:cell outer membrane"/>
    <property type="evidence" value="ECO:0007669"/>
    <property type="project" value="UniProtKB-SubCell"/>
</dbReference>
<evidence type="ECO:0000256" key="1">
    <source>
        <dbReference type="ARBA" id="ARBA00004442"/>
    </source>
</evidence>
<comment type="similarity">
    <text evidence="2">Belongs to the SusD family.</text>
</comment>
<dbReference type="Gene3D" id="1.25.40.390">
    <property type="match status" value="1"/>
</dbReference>
<name>A0A4U0NY00_9SPHI</name>
<keyword evidence="3 6" id="KW-0732">Signal</keyword>
<evidence type="ECO:0000256" key="2">
    <source>
        <dbReference type="ARBA" id="ARBA00006275"/>
    </source>
</evidence>
<dbReference type="OrthoDB" id="9773740at2"/>
<comment type="subcellular location">
    <subcellularLocation>
        <location evidence="1">Cell outer membrane</location>
    </subcellularLocation>
</comment>
<feature type="domain" description="SusD-like N-terminal" evidence="8">
    <location>
        <begin position="123"/>
        <end position="241"/>
    </location>
</feature>
<dbReference type="PROSITE" id="PS51257">
    <property type="entry name" value="PROKAR_LIPOPROTEIN"/>
    <property type="match status" value="1"/>
</dbReference>
<dbReference type="InterPro" id="IPR012944">
    <property type="entry name" value="SusD_RagB_dom"/>
</dbReference>
<dbReference type="CDD" id="cd08977">
    <property type="entry name" value="SusD"/>
    <property type="match status" value="1"/>
</dbReference>
<evidence type="ECO:0000259" key="8">
    <source>
        <dbReference type="Pfam" id="PF14322"/>
    </source>
</evidence>
<evidence type="ECO:0000256" key="4">
    <source>
        <dbReference type="ARBA" id="ARBA00023136"/>
    </source>
</evidence>
<gene>
    <name evidence="9" type="ORF">FAZ15_12600</name>
</gene>
<keyword evidence="4" id="KW-0472">Membrane</keyword>
<evidence type="ECO:0000259" key="7">
    <source>
        <dbReference type="Pfam" id="PF07980"/>
    </source>
</evidence>
<evidence type="ECO:0000256" key="3">
    <source>
        <dbReference type="ARBA" id="ARBA00022729"/>
    </source>
</evidence>
<evidence type="ECO:0000313" key="10">
    <source>
        <dbReference type="Proteomes" id="UP000306808"/>
    </source>
</evidence>
<feature type="chain" id="PRO_5020708098" evidence="6">
    <location>
        <begin position="22"/>
        <end position="511"/>
    </location>
</feature>
<dbReference type="InterPro" id="IPR011990">
    <property type="entry name" value="TPR-like_helical_dom_sf"/>
</dbReference>
<dbReference type="Pfam" id="PF07980">
    <property type="entry name" value="SusD_RagB"/>
    <property type="match status" value="1"/>
</dbReference>
<dbReference type="Pfam" id="PF14322">
    <property type="entry name" value="SusD-like_3"/>
    <property type="match status" value="1"/>
</dbReference>
<sequence>MKKVFIYILSFVVLFMSSCGKDFLTINPIDDLTGSNYWQTRGDVRMFIQGLYSNFRHATMNHAFFPGTGDLRCAPTVRNAGSNAAGSFMNHISYLRNNDLNGLFNQYHDPTRNYLDGMDFFGFHNIRNWARFYTVIAKANIAIHEIERLENIISDSEKKQFIAEATFMRNLSYFFLVRLFGDVPYYTEAFHAEAIGRSPMLVVLEKIDADMQSVYKDLPWTYEDPTEVGNRASRGGAIALMMHINMWKAGFSEGEKNKHYERTNVLGKELMEENQDSYELLPLKDTKQIFKGRTKEGLFEIVQNYNYGELFHISATYADYVLRAPYKALVTASYIHYEPKFMKEMYPEDAVDERKTFWFQEDIYATSNRFVFLKYANIFVAEGEDGNPDDNAIVFRYADAILLRAEALAELGRDGDARAMLKVVRDRANALEVQDSGEDLKTAIWWERVRELLGEGHFFYDLVRTKRILNSDYTSNPVSLADFNRGAWTWPIDRAALVNNPFMTLNTYWNN</sequence>
<reference evidence="9 10" key="1">
    <citation type="submission" date="2019-04" db="EMBL/GenBank/DDBJ databases">
        <title>Sphingobacterium olei sp. nov., isolated from oil-contaminated soil.</title>
        <authorList>
            <person name="Liu B."/>
        </authorList>
    </citation>
    <scope>NUCLEOTIDE SEQUENCE [LARGE SCALE GENOMIC DNA]</scope>
    <source>
        <strain evidence="9 10">HAL-9</strain>
    </source>
</reference>
<keyword evidence="5" id="KW-0998">Cell outer membrane</keyword>
<dbReference type="RefSeq" id="WP_136901678.1">
    <property type="nucleotide sequence ID" value="NZ_SUME01000005.1"/>
</dbReference>
<keyword evidence="10" id="KW-1185">Reference proteome</keyword>
<proteinExistence type="inferred from homology"/>
<comment type="caution">
    <text evidence="9">The sequence shown here is derived from an EMBL/GenBank/DDBJ whole genome shotgun (WGS) entry which is preliminary data.</text>
</comment>
<organism evidence="9 10">
    <name type="scientific">Sphingobacterium olei</name>
    <dbReference type="NCBI Taxonomy" id="2571155"/>
    <lineage>
        <taxon>Bacteria</taxon>
        <taxon>Pseudomonadati</taxon>
        <taxon>Bacteroidota</taxon>
        <taxon>Sphingobacteriia</taxon>
        <taxon>Sphingobacteriales</taxon>
        <taxon>Sphingobacteriaceae</taxon>
        <taxon>Sphingobacterium</taxon>
    </lineage>
</organism>